<feature type="region of interest" description="Disordered" evidence="7">
    <location>
        <begin position="253"/>
        <end position="277"/>
    </location>
</feature>
<reference evidence="9" key="2">
    <citation type="submission" date="2022-06" db="UniProtKB">
        <authorList>
            <consortium name="EnsemblMetazoa"/>
        </authorList>
    </citation>
    <scope>IDENTIFICATION</scope>
    <source>
        <strain evidence="9">DF5081</strain>
    </source>
</reference>
<dbReference type="PANTHER" id="PTHR15741:SF37">
    <property type="entry name" value="LD38259P"/>
    <property type="match status" value="1"/>
</dbReference>
<feature type="coiled-coil region" evidence="6">
    <location>
        <begin position="674"/>
        <end position="701"/>
    </location>
</feature>
<feature type="region of interest" description="Disordered" evidence="7">
    <location>
        <begin position="107"/>
        <end position="192"/>
    </location>
</feature>
<dbReference type="Proteomes" id="UP000005237">
    <property type="component" value="Unassembled WGS sequence"/>
</dbReference>
<evidence type="ECO:0000313" key="10">
    <source>
        <dbReference type="Proteomes" id="UP000005237"/>
    </source>
</evidence>
<feature type="compositionally biased region" description="Low complexity" evidence="7">
    <location>
        <begin position="500"/>
        <end position="509"/>
    </location>
</feature>
<evidence type="ECO:0000313" key="9">
    <source>
        <dbReference type="EnsemblMetazoa" id="CJA00951.1"/>
    </source>
</evidence>
<dbReference type="GO" id="GO:0005634">
    <property type="term" value="C:nucleus"/>
    <property type="evidence" value="ECO:0007669"/>
    <property type="project" value="UniProtKB-SubCell"/>
</dbReference>
<keyword evidence="3" id="KW-0238">DNA-binding</keyword>
<feature type="domain" description="BHLH" evidence="8">
    <location>
        <begin position="617"/>
        <end position="670"/>
    </location>
</feature>
<dbReference type="InterPro" id="IPR011598">
    <property type="entry name" value="bHLH_dom"/>
</dbReference>
<dbReference type="PANTHER" id="PTHR15741">
    <property type="entry name" value="BASIC HELIX-LOOP-HELIX ZIP TRANSCRIPTION FACTOR"/>
    <property type="match status" value="1"/>
</dbReference>
<feature type="compositionally biased region" description="Low complexity" evidence="7">
    <location>
        <begin position="159"/>
        <end position="184"/>
    </location>
</feature>
<dbReference type="GO" id="GO:0046983">
    <property type="term" value="F:protein dimerization activity"/>
    <property type="evidence" value="ECO:0007669"/>
    <property type="project" value="InterPro"/>
</dbReference>
<dbReference type="PROSITE" id="PS50888">
    <property type="entry name" value="BHLH"/>
    <property type="match status" value="1"/>
</dbReference>
<feature type="compositionally biased region" description="Polar residues" evidence="7">
    <location>
        <begin position="1"/>
        <end position="19"/>
    </location>
</feature>
<sequence>MNKSSAALMQKFQKQNSQKEPLDSVARSSEPPAKYQRSQTPKHTISDEFAWDFEDLDNVFTDDFLNSLSEPYMFPDPRDVYGGNNADIMQPGLLPLQPTIEEIMQSLGEMPDSPPFPNERDTMRTPNQDPPRPSTSSHQQAPQMRRSASSSASLHQINHQVVPQSQQSQAQAQAQAQHQIQQPVARPPGQDFMTSSIMMDYRMMPTRQSSAITSQMLMLSHSASTSTSQPQYTTSTHYNVQNAFLPVRNSSIHHHNQNQSNQWQKPQQQQQQQQQPQNFLVASLPHQSHVERILNNQPIPRSNIVPSDSYMPQFLQSPQTVPPQPVVHDPMMAPSRSWWMDSPLTASVQSPLSVATPLSLTNQNGPQTPLGQLIGRSAPADATNFLLNNGLMEQMNRKTGPTLSQRLEQPPIVSAQGSLFGVDPKPKVFTSLTSQHTPIQSPLDFSSLSRLRTTSLNDTWKMSPIPGAIEPNSTNYQALAAAVSARPSVLEVDASSAFGSPSTPSTSLPAPSPAQPPAQAQPQPAAQPKIIPPPQKRKEPEPAPQMHRQQSCDATLLNGAKSQQNNAVKTEEKMAGRQFSTDVREVTKEEPLPMSAPSSVKSMRRQAPDSTLHPEERKRILHLHAEQNRRSALKDGFDQLMDILPDLYSGGVKPTNAVVLAKAADHIRRLQGEKWEKTSKIDDAKAKIEKLNQRIASLQSNLPQSSAPSNSSQLDSKTSLETFFDRYVKENSKKDWRFWVVSNSYLEVVC</sequence>
<protein>
    <submittedName>
        <fullName evidence="9">BHLH domain-containing protein</fullName>
    </submittedName>
</protein>
<evidence type="ECO:0000256" key="5">
    <source>
        <dbReference type="ARBA" id="ARBA00023242"/>
    </source>
</evidence>
<evidence type="ECO:0000256" key="6">
    <source>
        <dbReference type="SAM" id="Coils"/>
    </source>
</evidence>
<organism evidence="9 10">
    <name type="scientific">Caenorhabditis japonica</name>
    <dbReference type="NCBI Taxonomy" id="281687"/>
    <lineage>
        <taxon>Eukaryota</taxon>
        <taxon>Metazoa</taxon>
        <taxon>Ecdysozoa</taxon>
        <taxon>Nematoda</taxon>
        <taxon>Chromadorea</taxon>
        <taxon>Rhabditida</taxon>
        <taxon>Rhabditina</taxon>
        <taxon>Rhabditomorpha</taxon>
        <taxon>Rhabditoidea</taxon>
        <taxon>Rhabditidae</taxon>
        <taxon>Peloderinae</taxon>
        <taxon>Caenorhabditis</taxon>
    </lineage>
</organism>
<keyword evidence="4" id="KW-0804">Transcription</keyword>
<evidence type="ECO:0000256" key="1">
    <source>
        <dbReference type="ARBA" id="ARBA00004123"/>
    </source>
</evidence>
<feature type="compositionally biased region" description="Low complexity" evidence="7">
    <location>
        <begin position="517"/>
        <end position="529"/>
    </location>
</feature>
<dbReference type="Gene3D" id="4.10.280.10">
    <property type="entry name" value="Helix-loop-helix DNA-binding domain"/>
    <property type="match status" value="1"/>
</dbReference>
<dbReference type="GO" id="GO:0000978">
    <property type="term" value="F:RNA polymerase II cis-regulatory region sequence-specific DNA binding"/>
    <property type="evidence" value="ECO:0007669"/>
    <property type="project" value="TreeGrafter"/>
</dbReference>
<feature type="compositionally biased region" description="Polar residues" evidence="7">
    <location>
        <begin position="134"/>
        <end position="158"/>
    </location>
</feature>
<dbReference type="AlphaFoldDB" id="A0A8R1DF78"/>
<evidence type="ECO:0000256" key="4">
    <source>
        <dbReference type="ARBA" id="ARBA00023163"/>
    </source>
</evidence>
<dbReference type="Pfam" id="PF00010">
    <property type="entry name" value="HLH"/>
    <property type="match status" value="1"/>
</dbReference>
<keyword evidence="5" id="KW-0539">Nucleus</keyword>
<evidence type="ECO:0000259" key="8">
    <source>
        <dbReference type="PROSITE" id="PS50888"/>
    </source>
</evidence>
<dbReference type="SUPFAM" id="SSF47459">
    <property type="entry name" value="HLH, helix-loop-helix DNA-binding domain"/>
    <property type="match status" value="1"/>
</dbReference>
<keyword evidence="6" id="KW-0175">Coiled coil</keyword>
<feature type="region of interest" description="Disordered" evidence="7">
    <location>
        <begin position="562"/>
        <end position="616"/>
    </location>
</feature>
<comment type="subcellular location">
    <subcellularLocation>
        <location evidence="1">Nucleus</location>
    </subcellularLocation>
</comment>
<dbReference type="CDD" id="cd11404">
    <property type="entry name" value="bHLHzip_Mlx_like"/>
    <property type="match status" value="1"/>
</dbReference>
<feature type="compositionally biased region" description="Basic and acidic residues" evidence="7">
    <location>
        <begin position="582"/>
        <end position="591"/>
    </location>
</feature>
<evidence type="ECO:0000256" key="3">
    <source>
        <dbReference type="ARBA" id="ARBA00023125"/>
    </source>
</evidence>
<dbReference type="InterPro" id="IPR052207">
    <property type="entry name" value="Max-like/E-box_TFs"/>
</dbReference>
<dbReference type="SMART" id="SM00353">
    <property type="entry name" value="HLH"/>
    <property type="match status" value="1"/>
</dbReference>
<feature type="region of interest" description="Disordered" evidence="7">
    <location>
        <begin position="1"/>
        <end position="43"/>
    </location>
</feature>
<dbReference type="FunFam" id="4.10.280.10:FF:000126">
    <property type="entry name" value="Protein WBSCR14 homolog"/>
    <property type="match status" value="1"/>
</dbReference>
<accession>A0A8R1DF78</accession>
<proteinExistence type="predicted"/>
<evidence type="ECO:0000256" key="7">
    <source>
        <dbReference type="SAM" id="MobiDB-lite"/>
    </source>
</evidence>
<dbReference type="EnsemblMetazoa" id="CJA00951.1">
    <property type="protein sequence ID" value="CJA00951.1"/>
    <property type="gene ID" value="WBGene00120155"/>
</dbReference>
<feature type="region of interest" description="Disordered" evidence="7">
    <location>
        <begin position="494"/>
        <end position="550"/>
    </location>
</feature>
<dbReference type="GO" id="GO:0000981">
    <property type="term" value="F:DNA-binding transcription factor activity, RNA polymerase II-specific"/>
    <property type="evidence" value="ECO:0007669"/>
    <property type="project" value="TreeGrafter"/>
</dbReference>
<reference evidence="10" key="1">
    <citation type="submission" date="2010-08" db="EMBL/GenBank/DDBJ databases">
        <authorList>
            <consortium name="Caenorhabditis japonica Sequencing Consortium"/>
            <person name="Wilson R.K."/>
        </authorList>
    </citation>
    <scope>NUCLEOTIDE SEQUENCE [LARGE SCALE GENOMIC DNA]</scope>
    <source>
        <strain evidence="10">DF5081</strain>
    </source>
</reference>
<keyword evidence="2" id="KW-0805">Transcription regulation</keyword>
<name>A0A8R1DF78_CAEJA</name>
<feature type="compositionally biased region" description="Low complexity" evidence="7">
    <location>
        <begin position="257"/>
        <end position="277"/>
    </location>
</feature>
<dbReference type="InterPro" id="IPR036638">
    <property type="entry name" value="HLH_DNA-bd_sf"/>
</dbReference>
<keyword evidence="10" id="KW-1185">Reference proteome</keyword>
<evidence type="ECO:0000256" key="2">
    <source>
        <dbReference type="ARBA" id="ARBA00023015"/>
    </source>
</evidence>